<protein>
    <submittedName>
        <fullName evidence="1">Uncharacterized protein</fullName>
    </submittedName>
</protein>
<evidence type="ECO:0000313" key="2">
    <source>
        <dbReference type="Proteomes" id="UP001159363"/>
    </source>
</evidence>
<name>A0ABQ9GRT8_9NEOP</name>
<comment type="caution">
    <text evidence="1">The sequence shown here is derived from an EMBL/GenBank/DDBJ whole genome shotgun (WGS) entry which is preliminary data.</text>
</comment>
<keyword evidence="2" id="KW-1185">Reference proteome</keyword>
<sequence>MQGRGKHEIPEKIHETAASPGTIPTCDKMLLNVLATVMCIASLRTTAAYSGSSRTSSCPGGVYSTFRNHGGEWLLFRREFDDSRSTLAPIKPVALWTLAHAVRRCWCVLLFPGLYLQAISCFMFGCASDVSKDGPYRHLPDYRVIHEELPQHSWLIPYLIWSKIINVWCGVLHDQMILPFSFPGRLTGVVYLPFLQEELLLLLENNALAVRRRIGGTPSP</sequence>
<dbReference type="Proteomes" id="UP001159363">
    <property type="component" value="Chromosome 9"/>
</dbReference>
<organism evidence="1 2">
    <name type="scientific">Dryococelus australis</name>
    <dbReference type="NCBI Taxonomy" id="614101"/>
    <lineage>
        <taxon>Eukaryota</taxon>
        <taxon>Metazoa</taxon>
        <taxon>Ecdysozoa</taxon>
        <taxon>Arthropoda</taxon>
        <taxon>Hexapoda</taxon>
        <taxon>Insecta</taxon>
        <taxon>Pterygota</taxon>
        <taxon>Neoptera</taxon>
        <taxon>Polyneoptera</taxon>
        <taxon>Phasmatodea</taxon>
        <taxon>Verophasmatodea</taxon>
        <taxon>Anareolatae</taxon>
        <taxon>Phasmatidae</taxon>
        <taxon>Eurycanthinae</taxon>
        <taxon>Dryococelus</taxon>
    </lineage>
</organism>
<reference evidence="1 2" key="1">
    <citation type="submission" date="2023-02" db="EMBL/GenBank/DDBJ databases">
        <title>LHISI_Scaffold_Assembly.</title>
        <authorList>
            <person name="Stuart O.P."/>
            <person name="Cleave R."/>
            <person name="Magrath M.J.L."/>
            <person name="Mikheyev A.S."/>
        </authorList>
    </citation>
    <scope>NUCLEOTIDE SEQUENCE [LARGE SCALE GENOMIC DNA]</scope>
    <source>
        <strain evidence="1">Daus_M_001</strain>
        <tissue evidence="1">Leg muscle</tissue>
    </source>
</reference>
<accession>A0ABQ9GRT8</accession>
<gene>
    <name evidence="1" type="ORF">PR048_025582</name>
</gene>
<dbReference type="EMBL" id="JARBHB010000010">
    <property type="protein sequence ID" value="KAJ8874716.1"/>
    <property type="molecule type" value="Genomic_DNA"/>
</dbReference>
<proteinExistence type="predicted"/>
<evidence type="ECO:0000313" key="1">
    <source>
        <dbReference type="EMBL" id="KAJ8874716.1"/>
    </source>
</evidence>